<keyword evidence="1" id="KW-1133">Transmembrane helix</keyword>
<feature type="transmembrane region" description="Helical" evidence="1">
    <location>
        <begin position="33"/>
        <end position="51"/>
    </location>
</feature>
<dbReference type="Proteomes" id="UP000238479">
    <property type="component" value="Chromosome 7"/>
</dbReference>
<proteinExistence type="predicted"/>
<reference evidence="2 3" key="1">
    <citation type="journal article" date="2018" name="Nat. Genet.">
        <title>The Rosa genome provides new insights in the design of modern roses.</title>
        <authorList>
            <person name="Bendahmane M."/>
        </authorList>
    </citation>
    <scope>NUCLEOTIDE SEQUENCE [LARGE SCALE GENOMIC DNA]</scope>
    <source>
        <strain evidence="3">cv. Old Blush</strain>
    </source>
</reference>
<evidence type="ECO:0000256" key="1">
    <source>
        <dbReference type="SAM" id="Phobius"/>
    </source>
</evidence>
<keyword evidence="1" id="KW-0812">Transmembrane</keyword>
<evidence type="ECO:0000313" key="3">
    <source>
        <dbReference type="Proteomes" id="UP000238479"/>
    </source>
</evidence>
<dbReference type="EMBL" id="PDCK01000045">
    <property type="protein sequence ID" value="PRQ19854.1"/>
    <property type="molecule type" value="Genomic_DNA"/>
</dbReference>
<dbReference type="Gramene" id="PRQ19854">
    <property type="protein sequence ID" value="PRQ19854"/>
    <property type="gene ID" value="RchiOBHm_Chr7g0221881"/>
</dbReference>
<accession>A0A2P6PD49</accession>
<evidence type="ECO:0000313" key="2">
    <source>
        <dbReference type="EMBL" id="PRQ19854.1"/>
    </source>
</evidence>
<organism evidence="2 3">
    <name type="scientific">Rosa chinensis</name>
    <name type="common">China rose</name>
    <dbReference type="NCBI Taxonomy" id="74649"/>
    <lineage>
        <taxon>Eukaryota</taxon>
        <taxon>Viridiplantae</taxon>
        <taxon>Streptophyta</taxon>
        <taxon>Embryophyta</taxon>
        <taxon>Tracheophyta</taxon>
        <taxon>Spermatophyta</taxon>
        <taxon>Magnoliopsida</taxon>
        <taxon>eudicotyledons</taxon>
        <taxon>Gunneridae</taxon>
        <taxon>Pentapetalae</taxon>
        <taxon>rosids</taxon>
        <taxon>fabids</taxon>
        <taxon>Rosales</taxon>
        <taxon>Rosaceae</taxon>
        <taxon>Rosoideae</taxon>
        <taxon>Rosoideae incertae sedis</taxon>
        <taxon>Rosa</taxon>
    </lineage>
</organism>
<dbReference type="AlphaFoldDB" id="A0A2P6PD49"/>
<keyword evidence="3" id="KW-1185">Reference proteome</keyword>
<sequence>MHDFSLFQILLLLFAFNLHMLMLSYKCMKLKSLAFRLVVMYAIFAFQLLYFSESIITRLNIIVYAIGSSPIDVNALEKKPLSILPYPDPR</sequence>
<protein>
    <submittedName>
        <fullName evidence="2">Uncharacterized protein</fullName>
    </submittedName>
</protein>
<name>A0A2P6PD49_ROSCH</name>
<gene>
    <name evidence="2" type="ORF">RchiOBHm_Chr7g0221881</name>
</gene>
<comment type="caution">
    <text evidence="2">The sequence shown here is derived from an EMBL/GenBank/DDBJ whole genome shotgun (WGS) entry which is preliminary data.</text>
</comment>
<keyword evidence="1" id="KW-0472">Membrane</keyword>
<feature type="transmembrane region" description="Helical" evidence="1">
    <location>
        <begin position="6"/>
        <end position="26"/>
    </location>
</feature>